<name>A0A2N1PFZ0_9BACT</name>
<feature type="non-terminal residue" evidence="1">
    <location>
        <position position="77"/>
    </location>
</feature>
<proteinExistence type="predicted"/>
<dbReference type="AlphaFoldDB" id="A0A2N1PFZ0"/>
<dbReference type="Proteomes" id="UP000233256">
    <property type="component" value="Unassembled WGS sequence"/>
</dbReference>
<comment type="caution">
    <text evidence="1">The sequence shown here is derived from an EMBL/GenBank/DDBJ whole genome shotgun (WGS) entry which is preliminary data.</text>
</comment>
<reference evidence="1 2" key="1">
    <citation type="journal article" date="2017" name="ISME J.">
        <title>Potential for microbial H2 and metal transformations associated with novel bacteria and archaea in deep terrestrial subsurface sediments.</title>
        <authorList>
            <person name="Hernsdorf A.W."/>
            <person name="Amano Y."/>
            <person name="Miyakawa K."/>
            <person name="Ise K."/>
            <person name="Suzuki Y."/>
            <person name="Anantharaman K."/>
            <person name="Probst A."/>
            <person name="Burstein D."/>
            <person name="Thomas B.C."/>
            <person name="Banfield J.F."/>
        </authorList>
    </citation>
    <scope>NUCLEOTIDE SEQUENCE [LARGE SCALE GENOMIC DNA]</scope>
    <source>
        <strain evidence="1">HGW-Wallbacteria-1</strain>
    </source>
</reference>
<sequence length="77" mass="8271">MATAKFMAGEEFALKLSRCSTDIEAIARKAIYAGAKIVADRMKINLESVLSEEATGQLVEAMGITPIGLRASEWSAH</sequence>
<gene>
    <name evidence="1" type="ORF">CVV64_22430</name>
</gene>
<dbReference type="EMBL" id="PGXC01000184">
    <property type="protein sequence ID" value="PKK87247.1"/>
    <property type="molecule type" value="Genomic_DNA"/>
</dbReference>
<evidence type="ECO:0000313" key="1">
    <source>
        <dbReference type="EMBL" id="PKK87247.1"/>
    </source>
</evidence>
<organism evidence="1 2">
    <name type="scientific">Candidatus Wallbacteria bacterium HGW-Wallbacteria-1</name>
    <dbReference type="NCBI Taxonomy" id="2013854"/>
    <lineage>
        <taxon>Bacteria</taxon>
        <taxon>Candidatus Walliibacteriota</taxon>
    </lineage>
</organism>
<evidence type="ECO:0000313" key="2">
    <source>
        <dbReference type="Proteomes" id="UP000233256"/>
    </source>
</evidence>
<protein>
    <submittedName>
        <fullName evidence="1">Uncharacterized protein</fullName>
    </submittedName>
</protein>
<accession>A0A2N1PFZ0</accession>